<protein>
    <submittedName>
        <fullName evidence="1">Uncharacterized protein</fullName>
    </submittedName>
</protein>
<name>A1ZSX3_MICM2</name>
<gene>
    <name evidence="1" type="ORF">M23134_01707</name>
    <name evidence="2" type="ORF">M23134_01710</name>
</gene>
<evidence type="ECO:0000313" key="2">
    <source>
        <dbReference type="EMBL" id="EAY26540.1"/>
    </source>
</evidence>
<comment type="caution">
    <text evidence="1">The sequence shown here is derived from an EMBL/GenBank/DDBJ whole genome shotgun (WGS) entry which is preliminary data.</text>
</comment>
<dbReference type="AlphaFoldDB" id="A1ZSX3"/>
<organism evidence="1 3">
    <name type="scientific">Microscilla marina ATCC 23134</name>
    <dbReference type="NCBI Taxonomy" id="313606"/>
    <lineage>
        <taxon>Bacteria</taxon>
        <taxon>Pseudomonadati</taxon>
        <taxon>Bacteroidota</taxon>
        <taxon>Cytophagia</taxon>
        <taxon>Cytophagales</taxon>
        <taxon>Microscillaceae</taxon>
        <taxon>Microscilla</taxon>
    </lineage>
</organism>
<proteinExistence type="predicted"/>
<reference evidence="1 3" key="1">
    <citation type="submission" date="2007-01" db="EMBL/GenBank/DDBJ databases">
        <authorList>
            <person name="Haygood M."/>
            <person name="Podell S."/>
            <person name="Anderson C."/>
            <person name="Hopkinson B."/>
            <person name="Roe K."/>
            <person name="Barbeau K."/>
            <person name="Gaasterland T."/>
            <person name="Ferriera S."/>
            <person name="Johnson J."/>
            <person name="Kravitz S."/>
            <person name="Beeson K."/>
            <person name="Sutton G."/>
            <person name="Rogers Y.-H."/>
            <person name="Friedman R."/>
            <person name="Frazier M."/>
            <person name="Venter J.C."/>
        </authorList>
    </citation>
    <scope>NUCLEOTIDE SEQUENCE [LARGE SCALE GENOMIC DNA]</scope>
    <source>
        <strain evidence="1 3">ATCC 23134</strain>
    </source>
</reference>
<dbReference type="RefSeq" id="WP_002700811.1">
    <property type="nucleotide sequence ID" value="NZ_AAWS01000033.1"/>
</dbReference>
<accession>A1ZSX3</accession>
<sequence>MQFTDLNSELQNVAIPQSMINLFAQSLYAQLEALALDANASLELFENQAYTEVKTFLQAHIQQMQYTLNSVEILDRMEQSQV</sequence>
<evidence type="ECO:0000313" key="1">
    <source>
        <dbReference type="EMBL" id="EAY26537.1"/>
    </source>
</evidence>
<dbReference type="EMBL" id="AAWS01000033">
    <property type="protein sequence ID" value="EAY26540.1"/>
    <property type="molecule type" value="Genomic_DNA"/>
</dbReference>
<dbReference type="Proteomes" id="UP000004095">
    <property type="component" value="Unassembled WGS sequence"/>
</dbReference>
<keyword evidence="3" id="KW-1185">Reference proteome</keyword>
<dbReference type="EMBL" id="AAWS01000033">
    <property type="protein sequence ID" value="EAY26537.1"/>
    <property type="molecule type" value="Genomic_DNA"/>
</dbReference>
<evidence type="ECO:0000313" key="3">
    <source>
        <dbReference type="Proteomes" id="UP000004095"/>
    </source>
</evidence>